<comment type="similarity">
    <text evidence="1">Belongs to the short-chain dehydrogenases/reductases (SDR) family.</text>
</comment>
<dbReference type="KEGG" id="cdx:CDES_13815"/>
<dbReference type="InterPro" id="IPR002347">
    <property type="entry name" value="SDR_fam"/>
</dbReference>
<keyword evidence="5" id="KW-1185">Reference proteome</keyword>
<proteinExistence type="inferred from homology"/>
<evidence type="ECO:0000256" key="2">
    <source>
        <dbReference type="ARBA" id="ARBA00022857"/>
    </source>
</evidence>
<dbReference type="STRING" id="931089.CDES_13815"/>
<dbReference type="InterPro" id="IPR036291">
    <property type="entry name" value="NAD(P)-bd_dom_sf"/>
</dbReference>
<dbReference type="AlphaFoldDB" id="A0A0M4CIC3"/>
<dbReference type="SUPFAM" id="SSF51735">
    <property type="entry name" value="NAD(P)-binding Rossmann-fold domains"/>
    <property type="match status" value="1"/>
</dbReference>
<evidence type="ECO:0000256" key="1">
    <source>
        <dbReference type="ARBA" id="ARBA00006484"/>
    </source>
</evidence>
<accession>A0A0M4CIC3</accession>
<evidence type="ECO:0000313" key="5">
    <source>
        <dbReference type="Proteomes" id="UP000068067"/>
    </source>
</evidence>
<dbReference type="Proteomes" id="UP000068067">
    <property type="component" value="Chromosome"/>
</dbReference>
<dbReference type="GO" id="GO:0016491">
    <property type="term" value="F:oxidoreductase activity"/>
    <property type="evidence" value="ECO:0007669"/>
    <property type="project" value="UniProtKB-KW"/>
</dbReference>
<evidence type="ECO:0000313" key="4">
    <source>
        <dbReference type="EMBL" id="ALC07090.1"/>
    </source>
</evidence>
<reference evidence="4 5" key="1">
    <citation type="submission" date="2014-08" db="EMBL/GenBank/DDBJ databases">
        <title>Complete genome sequence of Corynebacterium deserti GIMN1.010 (=DSM 45689), isolated from desert sand in western China.</title>
        <authorList>
            <person name="Ruckert C."/>
            <person name="Albersmeier A."/>
            <person name="Kalinowski J."/>
        </authorList>
    </citation>
    <scope>NUCLEOTIDE SEQUENCE [LARGE SCALE GENOMIC DNA]</scope>
    <source>
        <strain evidence="4 5">GIMN1.010</strain>
    </source>
</reference>
<dbReference type="PATRIC" id="fig|931089.4.peg.2793"/>
<dbReference type="Gene3D" id="3.40.50.720">
    <property type="entry name" value="NAD(P)-binding Rossmann-like Domain"/>
    <property type="match status" value="1"/>
</dbReference>
<evidence type="ECO:0000256" key="3">
    <source>
        <dbReference type="ARBA" id="ARBA00023002"/>
    </source>
</evidence>
<organism evidence="4 5">
    <name type="scientific">Corynebacterium deserti GIMN1.010</name>
    <dbReference type="NCBI Taxonomy" id="931089"/>
    <lineage>
        <taxon>Bacteria</taxon>
        <taxon>Bacillati</taxon>
        <taxon>Actinomycetota</taxon>
        <taxon>Actinomycetes</taxon>
        <taxon>Mycobacteriales</taxon>
        <taxon>Corynebacteriaceae</taxon>
        <taxon>Corynebacterium</taxon>
    </lineage>
</organism>
<dbReference type="PANTHER" id="PTHR43391">
    <property type="entry name" value="RETINOL DEHYDROGENASE-RELATED"/>
    <property type="match status" value="1"/>
</dbReference>
<protein>
    <submittedName>
        <fullName evidence="4">Short chain dehydrogenase</fullName>
    </submittedName>
</protein>
<gene>
    <name evidence="4" type="ORF">CDES_13815</name>
</gene>
<dbReference type="Pfam" id="PF00106">
    <property type="entry name" value="adh_short"/>
    <property type="match status" value="1"/>
</dbReference>
<keyword evidence="3" id="KW-0560">Oxidoreductase</keyword>
<dbReference type="PANTHER" id="PTHR43391:SF14">
    <property type="entry name" value="DEHYDROGENASE_REDUCTASE SDR FAMILY PROTEIN 7-LIKE"/>
    <property type="match status" value="1"/>
</dbReference>
<name>A0A0M4CIC3_9CORY</name>
<dbReference type="EMBL" id="CP009220">
    <property type="protein sequence ID" value="ALC07090.1"/>
    <property type="molecule type" value="Genomic_DNA"/>
</dbReference>
<keyword evidence="2" id="KW-0521">NADP</keyword>
<sequence length="227" mass="24314">MAPKFLAEGWLVGIYAIHETSLSHPNLRSGFLDVTDPTSWDETLAEFASHTGGAIEVVDYNAGIIISGPLQEAPEAGVEKLICVNVGGVTLGARAAHKYLARTPGAHLVNISSASKFYVAGLTEALNSEWHADDIRVVDVWPLWAKTDLASGVNSKSVKSLGMRLTPEQVADAVGKAVYPSSRWARAKGHYGVAFADKVFYVARSLAPDRVAKALMPKYGPRLSLAK</sequence>